<accession>A0A6A6L590</accession>
<dbReference type="AlphaFoldDB" id="A0A6A6L590"/>
<evidence type="ECO:0000256" key="1">
    <source>
        <dbReference type="SAM" id="MobiDB-lite"/>
    </source>
</evidence>
<protein>
    <submittedName>
        <fullName evidence="2">Uncharacterized protein</fullName>
    </submittedName>
</protein>
<organism evidence="2 3">
    <name type="scientific">Hevea brasiliensis</name>
    <name type="common">Para rubber tree</name>
    <name type="synonym">Siphonia brasiliensis</name>
    <dbReference type="NCBI Taxonomy" id="3981"/>
    <lineage>
        <taxon>Eukaryota</taxon>
        <taxon>Viridiplantae</taxon>
        <taxon>Streptophyta</taxon>
        <taxon>Embryophyta</taxon>
        <taxon>Tracheophyta</taxon>
        <taxon>Spermatophyta</taxon>
        <taxon>Magnoliopsida</taxon>
        <taxon>eudicotyledons</taxon>
        <taxon>Gunneridae</taxon>
        <taxon>Pentapetalae</taxon>
        <taxon>rosids</taxon>
        <taxon>fabids</taxon>
        <taxon>Malpighiales</taxon>
        <taxon>Euphorbiaceae</taxon>
        <taxon>Crotonoideae</taxon>
        <taxon>Micrandreae</taxon>
        <taxon>Hevea</taxon>
    </lineage>
</organism>
<proteinExistence type="predicted"/>
<feature type="compositionally biased region" description="Basic and acidic residues" evidence="1">
    <location>
        <begin position="31"/>
        <end position="43"/>
    </location>
</feature>
<comment type="caution">
    <text evidence="2">The sequence shown here is derived from an EMBL/GenBank/DDBJ whole genome shotgun (WGS) entry which is preliminary data.</text>
</comment>
<keyword evidence="3" id="KW-1185">Reference proteome</keyword>
<name>A0A6A6L590_HEVBR</name>
<feature type="region of interest" description="Disordered" evidence="1">
    <location>
        <begin position="14"/>
        <end position="70"/>
    </location>
</feature>
<gene>
    <name evidence="2" type="ORF">GH714_033281</name>
</gene>
<dbReference type="EMBL" id="JAAGAX010000013">
    <property type="protein sequence ID" value="KAF2295605.1"/>
    <property type="molecule type" value="Genomic_DNA"/>
</dbReference>
<evidence type="ECO:0000313" key="2">
    <source>
        <dbReference type="EMBL" id="KAF2295605.1"/>
    </source>
</evidence>
<reference evidence="2 3" key="1">
    <citation type="journal article" date="2020" name="Mol. Plant">
        <title>The Chromosome-Based Rubber Tree Genome Provides New Insights into Spurge Genome Evolution and Rubber Biosynthesis.</title>
        <authorList>
            <person name="Liu J."/>
            <person name="Shi C."/>
            <person name="Shi C.C."/>
            <person name="Li W."/>
            <person name="Zhang Q.J."/>
            <person name="Zhang Y."/>
            <person name="Li K."/>
            <person name="Lu H.F."/>
            <person name="Shi C."/>
            <person name="Zhu S.T."/>
            <person name="Xiao Z.Y."/>
            <person name="Nan H."/>
            <person name="Yue Y."/>
            <person name="Zhu X.G."/>
            <person name="Wu Y."/>
            <person name="Hong X.N."/>
            <person name="Fan G.Y."/>
            <person name="Tong Y."/>
            <person name="Zhang D."/>
            <person name="Mao C.L."/>
            <person name="Liu Y.L."/>
            <person name="Hao S.J."/>
            <person name="Liu W.Q."/>
            <person name="Lv M.Q."/>
            <person name="Zhang H.B."/>
            <person name="Liu Y."/>
            <person name="Hu-Tang G.R."/>
            <person name="Wang J.P."/>
            <person name="Wang J.H."/>
            <person name="Sun Y.H."/>
            <person name="Ni S.B."/>
            <person name="Chen W.B."/>
            <person name="Zhang X.C."/>
            <person name="Jiao Y.N."/>
            <person name="Eichler E.E."/>
            <person name="Li G.H."/>
            <person name="Liu X."/>
            <person name="Gao L.Z."/>
        </authorList>
    </citation>
    <scope>NUCLEOTIDE SEQUENCE [LARGE SCALE GENOMIC DNA]</scope>
    <source>
        <strain evidence="3">cv. GT1</strain>
        <tissue evidence="2">Leaf</tissue>
    </source>
</reference>
<dbReference type="Proteomes" id="UP000467840">
    <property type="component" value="Chromosome 7"/>
</dbReference>
<sequence>MEAIQVVKNNVVIEDPLLENSSEEQDAPDETSNKKDKCTKVEQEQDLISGLSSAREDYEEEKDENGNDKKLEFAMGNEKGKTEILATEIFENKKDKGVIKSVGTIRKWQNFRSQYVMLQLATGETLYFTSLSNNRVHLEFNCGGLQAQARRNSTEPGHVPLILFSKSMIAQRSSIGM</sequence>
<evidence type="ECO:0000313" key="3">
    <source>
        <dbReference type="Proteomes" id="UP000467840"/>
    </source>
</evidence>